<feature type="compositionally biased region" description="Basic residues" evidence="1">
    <location>
        <begin position="35"/>
        <end position="51"/>
    </location>
</feature>
<feature type="region of interest" description="Disordered" evidence="1">
    <location>
        <begin position="263"/>
        <end position="326"/>
    </location>
</feature>
<feature type="compositionally biased region" description="Basic residues" evidence="1">
    <location>
        <begin position="137"/>
        <end position="150"/>
    </location>
</feature>
<dbReference type="EMBL" id="AGNL01006125">
    <property type="protein sequence ID" value="EJK72253.1"/>
    <property type="molecule type" value="Genomic_DNA"/>
</dbReference>
<dbReference type="OrthoDB" id="20844at2759"/>
<feature type="compositionally biased region" description="Basic and acidic residues" evidence="1">
    <location>
        <begin position="15"/>
        <end position="34"/>
    </location>
</feature>
<feature type="non-terminal residue" evidence="2">
    <location>
        <position position="1"/>
    </location>
</feature>
<feature type="compositionally biased region" description="Basic and acidic residues" evidence="1">
    <location>
        <begin position="153"/>
        <end position="167"/>
    </location>
</feature>
<accession>K0T0W8</accession>
<protein>
    <submittedName>
        <fullName evidence="2">Uncharacterized protein</fullName>
    </submittedName>
</protein>
<feature type="compositionally biased region" description="Basic and acidic residues" evidence="1">
    <location>
        <begin position="287"/>
        <end position="317"/>
    </location>
</feature>
<feature type="compositionally biased region" description="Acidic residues" evidence="1">
    <location>
        <begin position="79"/>
        <end position="98"/>
    </location>
</feature>
<comment type="caution">
    <text evidence="2">The sequence shown here is derived from an EMBL/GenBank/DDBJ whole genome shotgun (WGS) entry which is preliminary data.</text>
</comment>
<feature type="region of interest" description="Disordered" evidence="1">
    <location>
        <begin position="15"/>
        <end position="216"/>
    </location>
</feature>
<evidence type="ECO:0000313" key="3">
    <source>
        <dbReference type="Proteomes" id="UP000266841"/>
    </source>
</evidence>
<feature type="compositionally biased region" description="Acidic residues" evidence="1">
    <location>
        <begin position="116"/>
        <end position="133"/>
    </location>
</feature>
<keyword evidence="3" id="KW-1185">Reference proteome</keyword>
<gene>
    <name evidence="2" type="ORF">THAOC_06228</name>
</gene>
<organism evidence="2 3">
    <name type="scientific">Thalassiosira oceanica</name>
    <name type="common">Marine diatom</name>
    <dbReference type="NCBI Taxonomy" id="159749"/>
    <lineage>
        <taxon>Eukaryota</taxon>
        <taxon>Sar</taxon>
        <taxon>Stramenopiles</taxon>
        <taxon>Ochrophyta</taxon>
        <taxon>Bacillariophyta</taxon>
        <taxon>Coscinodiscophyceae</taxon>
        <taxon>Thalassiosirophycidae</taxon>
        <taxon>Thalassiosirales</taxon>
        <taxon>Thalassiosiraceae</taxon>
        <taxon>Thalassiosira</taxon>
    </lineage>
</organism>
<dbReference type="AlphaFoldDB" id="K0T0W8"/>
<evidence type="ECO:0000256" key="1">
    <source>
        <dbReference type="SAM" id="MobiDB-lite"/>
    </source>
</evidence>
<dbReference type="eggNOG" id="KOG2428">
    <property type="taxonomic scope" value="Eukaryota"/>
</dbReference>
<name>K0T0W8_THAOC</name>
<reference evidence="2 3" key="1">
    <citation type="journal article" date="2012" name="Genome Biol.">
        <title>Genome and low-iron response of an oceanic diatom adapted to chronic iron limitation.</title>
        <authorList>
            <person name="Lommer M."/>
            <person name="Specht M."/>
            <person name="Roy A.S."/>
            <person name="Kraemer L."/>
            <person name="Andreson R."/>
            <person name="Gutowska M.A."/>
            <person name="Wolf J."/>
            <person name="Bergner S.V."/>
            <person name="Schilhabel M.B."/>
            <person name="Klostermeier U.C."/>
            <person name="Beiko R.G."/>
            <person name="Rosenstiel P."/>
            <person name="Hippler M."/>
            <person name="Laroche J."/>
        </authorList>
    </citation>
    <scope>NUCLEOTIDE SEQUENCE [LARGE SCALE GENOMIC DNA]</scope>
    <source>
        <strain evidence="2 3">CCMP1005</strain>
    </source>
</reference>
<feature type="compositionally biased region" description="Basic and acidic residues" evidence="1">
    <location>
        <begin position="263"/>
        <end position="280"/>
    </location>
</feature>
<sequence length="437" mass="48204">QRNVKRARIAEFVTEHDPEAEKRARIKGTDDLAKSRSRKGRGGGGGKKRMSKSYMEDDSEDGEYETVNVKKIKKKAFLADDDEDLDYGESSDEEDEWEEEKKRRPGRASGRKREEESESEDGEVVFGESDDEDAPTKKAKALLSGRRRLVSPRVRDAEHDQGRHQADPDPVGDLDPLRRREGAGRVQLYPAVHLPEPAGQKRHAEDAVADLEPPPNRRLRLAVLGGVGAEDARGDLQGRQDEHGEAHPLVRAGEVRLPVRVGHRDGERGHGQGERERVEEPVEFEPEPPRGEEGAEEARLDRERNEDAPCEEGHDAVGEPGGHVGRLQGIGRAAREIERERGSAGMVTQGGGAAVRPEEHVVADHDGHLVRFIHYLRELHDGLLAVEHHGRVGQGLLGLWHLGHLRDSLPGHDVLANAAAGDATEVRAKRQANVSTA</sequence>
<dbReference type="Proteomes" id="UP000266841">
    <property type="component" value="Unassembled WGS sequence"/>
</dbReference>
<proteinExistence type="predicted"/>
<evidence type="ECO:0000313" key="2">
    <source>
        <dbReference type="EMBL" id="EJK72253.1"/>
    </source>
</evidence>